<dbReference type="Pfam" id="PF14388">
    <property type="entry name" value="DUF4419"/>
    <property type="match status" value="1"/>
</dbReference>
<comment type="caution">
    <text evidence="3">The sequence shown here is derived from an EMBL/GenBank/DDBJ whole genome shotgun (WGS) entry which is preliminary data.</text>
</comment>
<feature type="compositionally biased region" description="Basic and acidic residues" evidence="1">
    <location>
        <begin position="475"/>
        <end position="486"/>
    </location>
</feature>
<protein>
    <submittedName>
        <fullName evidence="3">DUF4419 domain-containing protein</fullName>
    </submittedName>
</protein>
<name>A0ABP8G2Z3_9BACT</name>
<evidence type="ECO:0000313" key="3">
    <source>
        <dbReference type="EMBL" id="GAA4315991.1"/>
    </source>
</evidence>
<feature type="chain" id="PRO_5045044575" evidence="2">
    <location>
        <begin position="22"/>
        <end position="486"/>
    </location>
</feature>
<evidence type="ECO:0000256" key="1">
    <source>
        <dbReference type="SAM" id="MobiDB-lite"/>
    </source>
</evidence>
<gene>
    <name evidence="3" type="ORF">GCM10023143_27660</name>
</gene>
<dbReference type="EMBL" id="BAABFN010000007">
    <property type="protein sequence ID" value="GAA4315991.1"/>
    <property type="molecule type" value="Genomic_DNA"/>
</dbReference>
<dbReference type="PANTHER" id="PTHR31252:SF11">
    <property type="entry name" value="DUF4419 DOMAIN-CONTAINING PROTEIN"/>
    <property type="match status" value="1"/>
</dbReference>
<proteinExistence type="predicted"/>
<keyword evidence="2" id="KW-0732">Signal</keyword>
<dbReference type="InterPro" id="IPR025533">
    <property type="entry name" value="DUF4419"/>
</dbReference>
<evidence type="ECO:0000256" key="2">
    <source>
        <dbReference type="SAM" id="SignalP"/>
    </source>
</evidence>
<accession>A0ABP8G2Z3</accession>
<evidence type="ECO:0000313" key="4">
    <source>
        <dbReference type="Proteomes" id="UP001501207"/>
    </source>
</evidence>
<reference evidence="4" key="1">
    <citation type="journal article" date="2019" name="Int. J. Syst. Evol. Microbiol.">
        <title>The Global Catalogue of Microorganisms (GCM) 10K type strain sequencing project: providing services to taxonomists for standard genome sequencing and annotation.</title>
        <authorList>
            <consortium name="The Broad Institute Genomics Platform"/>
            <consortium name="The Broad Institute Genome Sequencing Center for Infectious Disease"/>
            <person name="Wu L."/>
            <person name="Ma J."/>
        </authorList>
    </citation>
    <scope>NUCLEOTIDE SEQUENCE [LARGE SCALE GENOMIC DNA]</scope>
    <source>
        <strain evidence="4">JCM 17664</strain>
    </source>
</reference>
<sequence>MHLRLPTFLLLLAVPFLHAQAQRTFTIEDLERPDHRLPVAAYPDILKDLIQRDVGLTPEEIAEHHLQLPFRIIACSRIPDSMVTFGYHPFFNGMYQAYADHRPFVLSPDMIWLLIAQGFALHVINNAEALRDQLVHFNGKQTLIVQDNRISLDDPDGPWEEVLNALTGQIAENTDPGLLKTLIPDFSTTTVTDRVAAQITAMESMQPYFDFVVIVISCGIPGITLEGSPADWQRVREKTRQLRKYRLGWWVDGLDPVLKEFVNASGGHIDTAFWRDMFKYHTKEQYGNPKVIDGWIVRFFPYDKNGKRMNLKEIGSSNQLPNEIAKVDLRYLHSDNSRITETPLELWAGFVGLRQNNRTLALRPQIGWMVRVKDTSALALKGKLGHPGHWGRIQIRVKEVPPPLLALKEIPQLEISFIDSIRIPDEMGKIKIGKLQLHGKITETEIRRIVDMFPNTLLSINDKVRPPKARTPPAKTEHAGRTQEAK</sequence>
<organism evidence="3 4">
    <name type="scientific">Compostibacter hankyongensis</name>
    <dbReference type="NCBI Taxonomy" id="1007089"/>
    <lineage>
        <taxon>Bacteria</taxon>
        <taxon>Pseudomonadati</taxon>
        <taxon>Bacteroidota</taxon>
        <taxon>Chitinophagia</taxon>
        <taxon>Chitinophagales</taxon>
        <taxon>Chitinophagaceae</taxon>
        <taxon>Compostibacter</taxon>
    </lineage>
</organism>
<feature type="region of interest" description="Disordered" evidence="1">
    <location>
        <begin position="461"/>
        <end position="486"/>
    </location>
</feature>
<keyword evidence="4" id="KW-1185">Reference proteome</keyword>
<dbReference type="Proteomes" id="UP001501207">
    <property type="component" value="Unassembled WGS sequence"/>
</dbReference>
<feature type="signal peptide" evidence="2">
    <location>
        <begin position="1"/>
        <end position="21"/>
    </location>
</feature>
<dbReference type="RefSeq" id="WP_344980326.1">
    <property type="nucleotide sequence ID" value="NZ_BAABFN010000007.1"/>
</dbReference>
<dbReference type="PANTHER" id="PTHR31252">
    <property type="entry name" value="DUF4419 DOMAIN-CONTAINING PROTEIN"/>
    <property type="match status" value="1"/>
</dbReference>